<feature type="transmembrane region" description="Helical" evidence="1">
    <location>
        <begin position="6"/>
        <end position="24"/>
    </location>
</feature>
<feature type="non-terminal residue" evidence="2">
    <location>
        <position position="50"/>
    </location>
</feature>
<keyword evidence="1" id="KW-1133">Transmembrane helix</keyword>
<evidence type="ECO:0000313" key="3">
    <source>
        <dbReference type="Proteomes" id="UP000663873"/>
    </source>
</evidence>
<keyword evidence="1" id="KW-0472">Membrane</keyword>
<dbReference type="AlphaFoldDB" id="A0A821H8P4"/>
<proteinExistence type="predicted"/>
<evidence type="ECO:0000256" key="1">
    <source>
        <dbReference type="SAM" id="Phobius"/>
    </source>
</evidence>
<keyword evidence="1" id="KW-0812">Transmembrane</keyword>
<comment type="caution">
    <text evidence="2">The sequence shown here is derived from an EMBL/GenBank/DDBJ whole genome shotgun (WGS) entry which is preliminary data.</text>
</comment>
<protein>
    <submittedName>
        <fullName evidence="2">Uncharacterized protein</fullName>
    </submittedName>
</protein>
<reference evidence="2" key="1">
    <citation type="submission" date="2021-02" db="EMBL/GenBank/DDBJ databases">
        <authorList>
            <person name="Nowell W R."/>
        </authorList>
    </citation>
    <scope>NUCLEOTIDE SEQUENCE</scope>
</reference>
<dbReference type="EMBL" id="CAJOBP010032615">
    <property type="protein sequence ID" value="CAF4679703.1"/>
    <property type="molecule type" value="Genomic_DNA"/>
</dbReference>
<gene>
    <name evidence="2" type="ORF">UJA718_LOCUS35180</name>
</gene>
<accession>A0A821H8P4</accession>
<name>A0A821H8P4_9BILA</name>
<dbReference type="Proteomes" id="UP000663873">
    <property type="component" value="Unassembled WGS sequence"/>
</dbReference>
<organism evidence="2 3">
    <name type="scientific">Rotaria socialis</name>
    <dbReference type="NCBI Taxonomy" id="392032"/>
    <lineage>
        <taxon>Eukaryota</taxon>
        <taxon>Metazoa</taxon>
        <taxon>Spiralia</taxon>
        <taxon>Gnathifera</taxon>
        <taxon>Rotifera</taxon>
        <taxon>Eurotatoria</taxon>
        <taxon>Bdelloidea</taxon>
        <taxon>Philodinida</taxon>
        <taxon>Philodinidae</taxon>
        <taxon>Rotaria</taxon>
    </lineage>
</organism>
<keyword evidence="3" id="KW-1185">Reference proteome</keyword>
<sequence>MGQFSIFSALLLVVLAIVVFNVSVNDDHPRNRRDWGFSACARMQDVQSTP</sequence>
<evidence type="ECO:0000313" key="2">
    <source>
        <dbReference type="EMBL" id="CAF4679703.1"/>
    </source>
</evidence>